<dbReference type="PANTHER" id="PTHR15502">
    <property type="entry name" value="CALCINEURIN-BINDING PROTEIN CABIN 1-RELATED"/>
    <property type="match status" value="1"/>
</dbReference>
<protein>
    <recommendedName>
        <fullName evidence="4">Histone transcription regulator 3 homolog</fullName>
    </recommendedName>
</protein>
<feature type="region of interest" description="Disordered" evidence="6">
    <location>
        <begin position="1858"/>
        <end position="1999"/>
    </location>
</feature>
<evidence type="ECO:0000256" key="5">
    <source>
        <dbReference type="ARBA" id="ARBA00023242"/>
    </source>
</evidence>
<dbReference type="OrthoDB" id="77564at2759"/>
<evidence type="ECO:0000313" key="8">
    <source>
        <dbReference type="Proteomes" id="UP000799437"/>
    </source>
</evidence>
<dbReference type="EMBL" id="ML996567">
    <property type="protein sequence ID" value="KAF2760926.1"/>
    <property type="molecule type" value="Genomic_DNA"/>
</dbReference>
<evidence type="ECO:0000256" key="3">
    <source>
        <dbReference type="ARBA" id="ARBA00007335"/>
    </source>
</evidence>
<dbReference type="Proteomes" id="UP000799437">
    <property type="component" value="Unassembled WGS sequence"/>
</dbReference>
<feature type="region of interest" description="Disordered" evidence="6">
    <location>
        <begin position="853"/>
        <end position="877"/>
    </location>
</feature>
<dbReference type="PANTHER" id="PTHR15502:SF7">
    <property type="entry name" value="CALCINEURIN-BINDING PROTEIN CABIN-1"/>
    <property type="match status" value="1"/>
</dbReference>
<proteinExistence type="inferred from homology"/>
<comment type="subcellular location">
    <subcellularLocation>
        <location evidence="2">Nucleus</location>
    </subcellularLocation>
</comment>
<gene>
    <name evidence="7" type="ORF">EJ05DRAFT_461532</name>
</gene>
<dbReference type="InterPro" id="IPR033053">
    <property type="entry name" value="Hir3/CABIN1"/>
</dbReference>
<feature type="region of interest" description="Disordered" evidence="6">
    <location>
        <begin position="1"/>
        <end position="21"/>
    </location>
</feature>
<evidence type="ECO:0000256" key="6">
    <source>
        <dbReference type="SAM" id="MobiDB-lite"/>
    </source>
</evidence>
<comment type="similarity">
    <text evidence="3">Belongs to the HIR3 family.</text>
</comment>
<accession>A0A6A6WG55</accession>
<keyword evidence="8" id="KW-1185">Reference proteome</keyword>
<evidence type="ECO:0000256" key="1">
    <source>
        <dbReference type="ARBA" id="ARBA00002687"/>
    </source>
</evidence>
<dbReference type="GO" id="GO:0031491">
    <property type="term" value="F:nucleosome binding"/>
    <property type="evidence" value="ECO:0007669"/>
    <property type="project" value="TreeGrafter"/>
</dbReference>
<dbReference type="GO" id="GO:0000417">
    <property type="term" value="C:HIR complex"/>
    <property type="evidence" value="ECO:0007669"/>
    <property type="project" value="TreeGrafter"/>
</dbReference>
<evidence type="ECO:0000256" key="2">
    <source>
        <dbReference type="ARBA" id="ARBA00004123"/>
    </source>
</evidence>
<feature type="region of interest" description="Disordered" evidence="6">
    <location>
        <begin position="351"/>
        <end position="453"/>
    </location>
</feature>
<feature type="compositionally biased region" description="Polar residues" evidence="6">
    <location>
        <begin position="443"/>
        <end position="453"/>
    </location>
</feature>
<organism evidence="7 8">
    <name type="scientific">Pseudovirgaria hyperparasitica</name>
    <dbReference type="NCBI Taxonomy" id="470096"/>
    <lineage>
        <taxon>Eukaryota</taxon>
        <taxon>Fungi</taxon>
        <taxon>Dikarya</taxon>
        <taxon>Ascomycota</taxon>
        <taxon>Pezizomycotina</taxon>
        <taxon>Dothideomycetes</taxon>
        <taxon>Dothideomycetes incertae sedis</taxon>
        <taxon>Acrospermales</taxon>
        <taxon>Acrospermaceae</taxon>
        <taxon>Pseudovirgaria</taxon>
    </lineage>
</organism>
<name>A0A6A6WG55_9PEZI</name>
<evidence type="ECO:0000313" key="7">
    <source>
        <dbReference type="EMBL" id="KAF2760926.1"/>
    </source>
</evidence>
<dbReference type="GeneID" id="54483702"/>
<keyword evidence="5" id="KW-0539">Nucleus</keyword>
<feature type="compositionally biased region" description="Acidic residues" evidence="6">
    <location>
        <begin position="1963"/>
        <end position="1990"/>
    </location>
</feature>
<comment type="function">
    <text evidence="1">Has a role in a nucleosome assembly pathway that is required for the integrity of heterochromatin and proper chromosome segregation.</text>
</comment>
<evidence type="ECO:0000256" key="4">
    <source>
        <dbReference type="ARBA" id="ARBA00014848"/>
    </source>
</evidence>
<reference evidence="7" key="1">
    <citation type="journal article" date="2020" name="Stud. Mycol.">
        <title>101 Dothideomycetes genomes: a test case for predicting lifestyles and emergence of pathogens.</title>
        <authorList>
            <person name="Haridas S."/>
            <person name="Albert R."/>
            <person name="Binder M."/>
            <person name="Bloem J."/>
            <person name="Labutti K."/>
            <person name="Salamov A."/>
            <person name="Andreopoulos B."/>
            <person name="Baker S."/>
            <person name="Barry K."/>
            <person name="Bills G."/>
            <person name="Bluhm B."/>
            <person name="Cannon C."/>
            <person name="Castanera R."/>
            <person name="Culley D."/>
            <person name="Daum C."/>
            <person name="Ezra D."/>
            <person name="Gonzalez J."/>
            <person name="Henrissat B."/>
            <person name="Kuo A."/>
            <person name="Liang C."/>
            <person name="Lipzen A."/>
            <person name="Lutzoni F."/>
            <person name="Magnuson J."/>
            <person name="Mondo S."/>
            <person name="Nolan M."/>
            <person name="Ohm R."/>
            <person name="Pangilinan J."/>
            <person name="Park H.-J."/>
            <person name="Ramirez L."/>
            <person name="Alfaro M."/>
            <person name="Sun H."/>
            <person name="Tritt A."/>
            <person name="Yoshinaga Y."/>
            <person name="Zwiers L.-H."/>
            <person name="Turgeon B."/>
            <person name="Goodwin S."/>
            <person name="Spatafora J."/>
            <person name="Crous P."/>
            <person name="Grigoriev I."/>
        </authorList>
    </citation>
    <scope>NUCLEOTIDE SEQUENCE</scope>
    <source>
        <strain evidence="7">CBS 121739</strain>
    </source>
</reference>
<feature type="compositionally biased region" description="Acidic residues" evidence="6">
    <location>
        <begin position="1898"/>
        <end position="1920"/>
    </location>
</feature>
<dbReference type="RefSeq" id="XP_033603377.1">
    <property type="nucleotide sequence ID" value="XM_033742648.1"/>
</dbReference>
<sequence>MATFKALNLESDSESDDEVDNTKEIQIEEALKLYQNALKYHSEGPQSYDKAKEAYASLFNSEVFKYPESLSEYRRSELLGDQFDFEYALPDDVEAGPVALPAPSDSAPNTLPQILHLSNKNHGQLLMDILVQRHREWTARPREEQDQFKVEDLALNLINAAVIALDYFANALDKDDADIGLWSRTASVAEVIGSKRLARFCIEAVLDGDDEGLEGILRLPGLQETRAMQQLKELAEVVEDDLSVLQPPLSSWQRKSLSSALKQRLVTHTYPQLSTIASSASKLKSLEMVTGSSPQDQTLSPAKEDWGAVGESILQTYVSEQNGVTKSSHGAAIRLAVKETDVKFLPQHEAKENELIHSEPSPTPVARKSPSDEDLGRTQDANDNAMEEPPQESAEPPSTIDAGTGEISTLPSRKRSTESAGLPETAEGGRGRSKRLRARETVTESQQVPDQASTEIAKQITNQLWNYEQADHYLFTIAGDLFRHIDVDAFGTSASLRDVLKNELPTTLSSDGERLSYAMQDLHTVLQACTPKTTRLFRHGESVDTLSGMSREAGLNAFLGNARSTVSPKNSKPMLDRTEGLCSWMDEINTSWLSIKQVALRWLKCFLMPQSFPSTTSSHIFQSSYMSHKWPEDVKRTIVQVLVHLDECIYEDALDLLSTLNASLLGSDESMNKYEFSEFDAALVEYIETLFELHLDVYSLIKNSTVDTTTQVLQHDRLEKWALLARDALSLRRDGVPTTNMDDLSLRHIWASAFHISVCDGVLQQHVVRCIEDVKDTLAALNDHVIIVTNNAIMPELSLSAADRELAKINMKDFFLKVFDHDEKDPVAVIESLEPIVEPSELIDVKRTVGPNTQNEYDGDVTMEEPDKVEGDVPDISTKGINPGRNVSLTPYTEMRKFLENASLSLRLSLWQRLREAYQSIEYYPKVMSCYLRSIELISNNFKSVIYTESQEDQRQFMLLSGIRILDEILFKIMTLINKGNFDPFECLDETHLKSSANAIAEILRLLTVSDVYEDRIRVGQVPVSTTQGRGNADYNMISARIKDMHVRAWTLQYLLLKEGMKQNPDKYPTADDDRLDFLRHIHYAMGLRQYGHMANKVFLKLLKDELVHLNDVSDKKARDAELCQTLYDIYGLKCFTKAEDSMEYGSPEEPLDAKTATQLLPFVMAQAHKISVKDLPKTEHKAAIDKLHGALGRPKANGDMMMNRKVITSYLKSPINPLNCFRCLHGVGALSTKHISPNRAIAASKGWYFLMGNIALNKFRSQKRIAQGPTEEINFAAAFFMQDLEYSIERWETWYRLAQTYDTQLEESVSWSAEKLNGDQYDIIQLQRNAVHCYTMAVACANRQVDITEEDKTTMAEMYADFGMRMYSSSRPPYSSKAFDFRESETRFLSRNVVQQEAPYESFKEFTLWKFSKTLFIRAIRGNPDRWMDHFMLGKCLWKMYNCTTRNHIDNAPTIEQIVNAFVNAIDRLPGKKDSKREPVLEPHYKLVSIINKLVHDKSLGHESACEALQSTRYARTLGKSQDLDDWQSYVLQILKQLRSADKSGWHHRMTARAAHVVYDDDKSSIMAAMGAKHELTQQIFTKTMAVQVWKPENERPGRHFVYTTLYTDFFLQLLVQLNERSSLEALAKRVRKRPHDFFEHSKLWYKICVEYIKLLRRHAKVPEGHEDIIFKSLSSEEFAVKADRLEQWLLTADSSMPVIEVLREAVEFKKLNSGLAKYALIDDTVGDAYAVLYADIALTLPPLPSETPSLPLNATATPFSGGQAPERTNMMSLTSLMNMANSDKATIGGVGVVMNAAASSTVTTEPVLARPRFKAVNRREIARRAEAAVARLTTLQTAAKTPVLPQGDHTVEVVIRSPVHDRRKSFGPSGDNTLSAPDRDDEGAEVSAPGSVHDSADDESELTQLEDDDDEDDEDDDTEPRPPKSMFPNLFRKDHLAADDTGASSVASPEAVTADEGHPDEGDEDVEDIDDEVFEEAEEEQLQADDDGPEKIADDHD</sequence>
<dbReference type="GO" id="GO:0006325">
    <property type="term" value="P:chromatin organization"/>
    <property type="evidence" value="ECO:0007669"/>
    <property type="project" value="InterPro"/>
</dbReference>
<dbReference type="GO" id="GO:0005634">
    <property type="term" value="C:nucleus"/>
    <property type="evidence" value="ECO:0007669"/>
    <property type="project" value="UniProtKB-SubCell"/>
</dbReference>